<comment type="caution">
    <text evidence="1">The sequence shown here is derived from an EMBL/GenBank/DDBJ whole genome shotgun (WGS) entry which is preliminary data.</text>
</comment>
<protein>
    <submittedName>
        <fullName evidence="1">NAD(P)-binding protein</fullName>
    </submittedName>
</protein>
<organism evidence="1 2">
    <name type="scientific">Marinomonas transparens</name>
    <dbReference type="NCBI Taxonomy" id="2795388"/>
    <lineage>
        <taxon>Bacteria</taxon>
        <taxon>Pseudomonadati</taxon>
        <taxon>Pseudomonadota</taxon>
        <taxon>Gammaproteobacteria</taxon>
        <taxon>Oceanospirillales</taxon>
        <taxon>Oceanospirillaceae</taxon>
        <taxon>Marinomonas</taxon>
    </lineage>
</organism>
<dbReference type="PANTHER" id="PTHR16128">
    <property type="entry name" value="FAD/NAD(P)-BINDING OXIDOREDUCTASE FAMILY PROTEIN"/>
    <property type="match status" value="1"/>
</dbReference>
<dbReference type="Pfam" id="PF13450">
    <property type="entry name" value="NAD_binding_8"/>
    <property type="match status" value="1"/>
</dbReference>
<dbReference type="Gene3D" id="3.90.660.10">
    <property type="match status" value="1"/>
</dbReference>
<dbReference type="SUPFAM" id="SSF51905">
    <property type="entry name" value="FAD/NAD(P)-binding domain"/>
    <property type="match status" value="1"/>
</dbReference>
<evidence type="ECO:0000313" key="2">
    <source>
        <dbReference type="Proteomes" id="UP000628710"/>
    </source>
</evidence>
<dbReference type="RefSeq" id="WP_199467027.1">
    <property type="nucleotide sequence ID" value="NZ_JAEMNX010000002.1"/>
</dbReference>
<dbReference type="Gene3D" id="3.50.50.60">
    <property type="entry name" value="FAD/NAD(P)-binding domain"/>
    <property type="match status" value="1"/>
</dbReference>
<accession>A0A934JJD4</accession>
<sequence length="338" mass="36985">MGNQTVNNQNSTKYDVAIIGAGLAGSLCAHLIAQSGLTVCVIDKSRGTGGRASSKKLDDGTSCDLGTPFIHASHASSLALMEGLVDDKVAAPWQQLNTKDTQAFVGIPKMSAITRHWLGNAPFISNTRVHHLEQITQASGSHKQWLLRDDKYQAVVVAEKVIITAPAPQAAMILATHTDLAILLLRANQACQSSQAQWAMWLETPISDLNALIAPHNSPICRMLKDNHKPMRDSAKLDRWVIQTSPEWTKQYLDADKALVASTLIQAFSTLTEQRVIQHGEAHRWLLSRFNENKGNNAFAWDIENNIGLAGDWLCQGDAEGALLSALALCHFLERSHF</sequence>
<keyword evidence="2" id="KW-1185">Reference proteome</keyword>
<dbReference type="EMBL" id="JAEMNX010000002">
    <property type="protein sequence ID" value="MBJ7536866.1"/>
    <property type="molecule type" value="Genomic_DNA"/>
</dbReference>
<dbReference type="Proteomes" id="UP000628710">
    <property type="component" value="Unassembled WGS sequence"/>
</dbReference>
<dbReference type="AlphaFoldDB" id="A0A934JJD4"/>
<gene>
    <name evidence="1" type="ORF">I8J31_04140</name>
</gene>
<reference evidence="1" key="1">
    <citation type="submission" date="2020-12" db="EMBL/GenBank/DDBJ databases">
        <title>Marinomonas arctica sp. nov., a psychrotolerant bacterium isolated from the Arctic.</title>
        <authorList>
            <person name="Zhang Y."/>
        </authorList>
    </citation>
    <scope>NUCLEOTIDE SEQUENCE</scope>
    <source>
        <strain evidence="1">C1424</strain>
    </source>
</reference>
<evidence type="ECO:0000313" key="1">
    <source>
        <dbReference type="EMBL" id="MBJ7536866.1"/>
    </source>
</evidence>
<dbReference type="PANTHER" id="PTHR16128:SF5">
    <property type="entry name" value="FAD_NAD(P)-BINDING OXIDOREDUCTASE FAMILY PROTEIN"/>
    <property type="match status" value="1"/>
</dbReference>
<dbReference type="InterPro" id="IPR036188">
    <property type="entry name" value="FAD/NAD-bd_sf"/>
</dbReference>
<name>A0A934JJD4_9GAMM</name>
<proteinExistence type="predicted"/>